<keyword evidence="2" id="KW-0645">Protease</keyword>
<organism evidence="11">
    <name type="scientific">Ceratitis capitata</name>
    <name type="common">Mediterranean fruit fly</name>
    <name type="synonym">Tephritis capitata</name>
    <dbReference type="NCBI Taxonomy" id="7213"/>
    <lineage>
        <taxon>Eukaryota</taxon>
        <taxon>Metazoa</taxon>
        <taxon>Ecdysozoa</taxon>
        <taxon>Arthropoda</taxon>
        <taxon>Hexapoda</taxon>
        <taxon>Insecta</taxon>
        <taxon>Pterygota</taxon>
        <taxon>Neoptera</taxon>
        <taxon>Endopterygota</taxon>
        <taxon>Diptera</taxon>
        <taxon>Brachycera</taxon>
        <taxon>Muscomorpha</taxon>
        <taxon>Tephritoidea</taxon>
        <taxon>Tephritidae</taxon>
        <taxon>Ceratitis</taxon>
        <taxon>Ceratitis</taxon>
    </lineage>
</organism>
<dbReference type="GO" id="GO:0042575">
    <property type="term" value="C:DNA polymerase complex"/>
    <property type="evidence" value="ECO:0007669"/>
    <property type="project" value="UniProtKB-ARBA"/>
</dbReference>
<dbReference type="PANTHER" id="PTHR37984">
    <property type="entry name" value="PROTEIN CBG26694"/>
    <property type="match status" value="1"/>
</dbReference>
<accession>W8AS19</accession>
<dbReference type="Gene3D" id="3.30.70.270">
    <property type="match status" value="2"/>
</dbReference>
<dbReference type="PROSITE" id="PS50878">
    <property type="entry name" value="RT_POL"/>
    <property type="match status" value="1"/>
</dbReference>
<keyword evidence="4" id="KW-0548">Nucleotidyltransferase</keyword>
<feature type="domain" description="Integrase catalytic" evidence="10">
    <location>
        <begin position="781"/>
        <end position="939"/>
    </location>
</feature>
<evidence type="ECO:0000256" key="5">
    <source>
        <dbReference type="ARBA" id="ARBA00022722"/>
    </source>
</evidence>
<evidence type="ECO:0000256" key="8">
    <source>
        <dbReference type="ARBA" id="ARBA00022918"/>
    </source>
</evidence>
<dbReference type="Gene3D" id="3.10.10.10">
    <property type="entry name" value="HIV Type 1 Reverse Transcriptase, subunit A, domain 1"/>
    <property type="match status" value="1"/>
</dbReference>
<dbReference type="Gene3D" id="1.10.340.70">
    <property type="match status" value="1"/>
</dbReference>
<dbReference type="FunFam" id="3.10.20.370:FF:000001">
    <property type="entry name" value="Retrovirus-related Pol polyprotein from transposon 17.6-like protein"/>
    <property type="match status" value="1"/>
</dbReference>
<dbReference type="CDD" id="cd00303">
    <property type="entry name" value="retropepsin_like"/>
    <property type="match status" value="1"/>
</dbReference>
<feature type="domain" description="Reverse transcriptase" evidence="9">
    <location>
        <begin position="229"/>
        <end position="422"/>
    </location>
</feature>
<protein>
    <recommendedName>
        <fullName evidence="1">RNA-directed DNA polymerase</fullName>
        <ecNumber evidence="1">2.7.7.49</ecNumber>
    </recommendedName>
</protein>
<keyword evidence="8" id="KW-0695">RNA-directed DNA polymerase</keyword>
<dbReference type="OrthoDB" id="8057740at2759"/>
<dbReference type="FunFam" id="3.10.10.10:FF:000007">
    <property type="entry name" value="Retrovirus-related Pol polyprotein from transposon 17.6-like Protein"/>
    <property type="match status" value="1"/>
</dbReference>
<dbReference type="GO" id="GO:0003676">
    <property type="term" value="F:nucleic acid binding"/>
    <property type="evidence" value="ECO:0007669"/>
    <property type="project" value="InterPro"/>
</dbReference>
<dbReference type="InterPro" id="IPR001584">
    <property type="entry name" value="Integrase_cat-core"/>
</dbReference>
<dbReference type="FunFam" id="3.30.420.10:FF:000032">
    <property type="entry name" value="Retrovirus-related Pol polyprotein from transposon 297-like Protein"/>
    <property type="match status" value="1"/>
</dbReference>
<dbReference type="AlphaFoldDB" id="W8AS19"/>
<dbReference type="PROSITE" id="PS50994">
    <property type="entry name" value="INTEGRASE"/>
    <property type="match status" value="1"/>
</dbReference>
<dbReference type="SUPFAM" id="SSF53098">
    <property type="entry name" value="Ribonuclease H-like"/>
    <property type="match status" value="1"/>
</dbReference>
<evidence type="ECO:0000259" key="9">
    <source>
        <dbReference type="PROSITE" id="PS50878"/>
    </source>
</evidence>
<dbReference type="FunFam" id="1.10.340.70:FF:000001">
    <property type="entry name" value="Retrovirus-related Pol polyprotein from transposon gypsy-like Protein"/>
    <property type="match status" value="1"/>
</dbReference>
<dbReference type="CDD" id="cd09274">
    <property type="entry name" value="RNase_HI_RT_Ty3"/>
    <property type="match status" value="1"/>
</dbReference>
<dbReference type="InterPro" id="IPR021109">
    <property type="entry name" value="Peptidase_aspartic_dom_sf"/>
</dbReference>
<dbReference type="GO" id="GO:0015074">
    <property type="term" value="P:DNA integration"/>
    <property type="evidence" value="ECO:0007669"/>
    <property type="project" value="InterPro"/>
</dbReference>
<gene>
    <name evidence="11" type="primary">RTF21</name>
</gene>
<dbReference type="PANTHER" id="PTHR37984:SF5">
    <property type="entry name" value="PROTEIN NYNRIN-LIKE"/>
    <property type="match status" value="1"/>
</dbReference>
<evidence type="ECO:0000256" key="1">
    <source>
        <dbReference type="ARBA" id="ARBA00012493"/>
    </source>
</evidence>
<dbReference type="CDD" id="cd01647">
    <property type="entry name" value="RT_LTR"/>
    <property type="match status" value="1"/>
</dbReference>
<dbReference type="GO" id="GO:0006508">
    <property type="term" value="P:proteolysis"/>
    <property type="evidence" value="ECO:0007669"/>
    <property type="project" value="UniProtKB-KW"/>
</dbReference>
<evidence type="ECO:0000256" key="3">
    <source>
        <dbReference type="ARBA" id="ARBA00022679"/>
    </source>
</evidence>
<sequence length="1064" mass="121529">MISKNTPNSKTRNLTKIKRMREKAKTLRRIRNKIVSTIVTIKGDNRFFAQTKVGGIEVIALLDSGAEACCLGKNAEKFLQNKGSKIVPVKNQSIRTANGGETPVTGVISLPVLWDGLTRELEFLIVPGLQQEVYLGIDFWKEFNMAVVSRGAGPANTVVSELAPAEGDLAFDSKQHTLTHGENVALEKVKAQFPSFAVLGLGHTDVEEHIIEVEDENIPVKQRHYPISPAIQKLVYQELDRMLDMGVIEESNSSWSSPVSLVIKGTKNRLCLDARKVNERTIKDAYPLPHVDGILSRLQNTRYISAIDLKDAFWQIPLEKKSREKTAFTVPGRPLYHFTVMPFGLCNAAQRMCRLMDKVIPASLRENVFVYLDDLLVCSVDFPSHICLLEKVARCLRDAKLTINVEKSKFCYREVRYLGYVVGDGCIRTDENKVIAVRDFPEPKTPKQLRRFLGMSGWYRRFVQDYATIAAPLHDCLTKDKIKRFVMTDLAKKSFEKLKQSLISAPVLTHPDFNRRFYIQCDASTDGVGGVLFQLDDDNNERPIAYISAKLNRAQRNYSITELECYAAVVSVKRFRPYVEGMPFTIITDHASLKWLMNQKDLSGRLARWSLKLQAYNFDIQHRKGAQNIVPDTLSRMHMEELMLDDRRLDVCLESPYFDSDEYNELRKTVTENKDKLPDMCLSDGYIYKRTQFDSGNELQWDQTWKLWVPSEVRQGLVEAAHGSTSAGHGGIHKTLTRLREKYYWPGMVTDVQTALKNCDTCKENKTTNAFKNPLMKSQHITERPFQRLYIDFMGPYPRTSDGNVFVFICLDHFTKFVFLKPMKRATSAEVVKFLEKEIFHIFGVPEYVHSDNGKQFVSEIFANFLEKYGTKHIRTAFYSPQGNAAERVNRSVLQILRSYIKDNQKHWDKYISEAAFALRSAVHSSIGCTPYFATFGIPMIQHGASYEIYRKLGAIVSADYSVNTKPDQQQLLRNKLMKELKLAHEKSMKVYNTRGKDVRFQIGQVVYRRNFRQSSTIDSYNAKLAPKQVKCIILKVIGNSMYELGDLNGKKVGIYHAKDIFVA</sequence>
<evidence type="ECO:0000259" key="10">
    <source>
        <dbReference type="PROSITE" id="PS50994"/>
    </source>
</evidence>
<name>W8AS19_CERCA</name>
<dbReference type="InterPro" id="IPR041373">
    <property type="entry name" value="RT_RNaseH"/>
</dbReference>
<dbReference type="InterPro" id="IPR043502">
    <property type="entry name" value="DNA/RNA_pol_sf"/>
</dbReference>
<dbReference type="SUPFAM" id="SSF50630">
    <property type="entry name" value="Acid proteases"/>
    <property type="match status" value="1"/>
</dbReference>
<evidence type="ECO:0000256" key="7">
    <source>
        <dbReference type="ARBA" id="ARBA00022801"/>
    </source>
</evidence>
<dbReference type="Pfam" id="PF00665">
    <property type="entry name" value="rve"/>
    <property type="match status" value="1"/>
</dbReference>
<dbReference type="Pfam" id="PF17917">
    <property type="entry name" value="RT_RNaseH"/>
    <property type="match status" value="1"/>
</dbReference>
<proteinExistence type="evidence at transcript level"/>
<dbReference type="GO" id="GO:0003964">
    <property type="term" value="F:RNA-directed DNA polymerase activity"/>
    <property type="evidence" value="ECO:0007669"/>
    <property type="project" value="UniProtKB-KW"/>
</dbReference>
<dbReference type="InterPro" id="IPR036397">
    <property type="entry name" value="RNaseH_sf"/>
</dbReference>
<dbReference type="Gene3D" id="3.30.420.10">
    <property type="entry name" value="Ribonuclease H-like superfamily/Ribonuclease H"/>
    <property type="match status" value="1"/>
</dbReference>
<dbReference type="Gene3D" id="2.40.70.10">
    <property type="entry name" value="Acid Proteases"/>
    <property type="match status" value="1"/>
</dbReference>
<dbReference type="InterPro" id="IPR000477">
    <property type="entry name" value="RT_dom"/>
</dbReference>
<reference evidence="11" key="2">
    <citation type="journal article" date="2014" name="BMC Genomics">
        <title>A genomic perspective to assessing quality of mass-reared SIT flies used in Mediterranean fruit fly (Ceratitis capitata) eradication in California.</title>
        <authorList>
            <person name="Calla B."/>
            <person name="Hall B."/>
            <person name="Hou S."/>
            <person name="Geib S.M."/>
        </authorList>
    </citation>
    <scope>NUCLEOTIDE SEQUENCE</scope>
</reference>
<dbReference type="InterPro" id="IPR041588">
    <property type="entry name" value="Integrase_H2C2"/>
</dbReference>
<dbReference type="InterPro" id="IPR050951">
    <property type="entry name" value="Retrovirus_Pol_polyprotein"/>
</dbReference>
<dbReference type="Pfam" id="PF00078">
    <property type="entry name" value="RVT_1"/>
    <property type="match status" value="1"/>
</dbReference>
<dbReference type="GO" id="GO:0004519">
    <property type="term" value="F:endonuclease activity"/>
    <property type="evidence" value="ECO:0007669"/>
    <property type="project" value="UniProtKB-KW"/>
</dbReference>
<dbReference type="EMBL" id="GAMC01017688">
    <property type="protein sequence ID" value="JAB88867.1"/>
    <property type="molecule type" value="mRNA"/>
</dbReference>
<evidence type="ECO:0000256" key="4">
    <source>
        <dbReference type="ARBA" id="ARBA00022695"/>
    </source>
</evidence>
<keyword evidence="7" id="KW-0378">Hydrolase</keyword>
<dbReference type="Pfam" id="PF17921">
    <property type="entry name" value="Integrase_H2C2"/>
    <property type="match status" value="1"/>
</dbReference>
<evidence type="ECO:0000313" key="11">
    <source>
        <dbReference type="EMBL" id="JAB88867.1"/>
    </source>
</evidence>
<dbReference type="EC" id="2.7.7.49" evidence="1"/>
<keyword evidence="3" id="KW-0808">Transferase</keyword>
<dbReference type="Gene3D" id="3.10.20.370">
    <property type="match status" value="1"/>
</dbReference>
<dbReference type="SUPFAM" id="SSF56672">
    <property type="entry name" value="DNA/RNA polymerases"/>
    <property type="match status" value="1"/>
</dbReference>
<evidence type="ECO:0000256" key="2">
    <source>
        <dbReference type="ARBA" id="ARBA00022670"/>
    </source>
</evidence>
<reference evidence="11" key="1">
    <citation type="submission" date="2013-07" db="EMBL/GenBank/DDBJ databases">
        <authorList>
            <person name="Geib S."/>
        </authorList>
    </citation>
    <scope>NUCLEOTIDE SEQUENCE</scope>
</reference>
<dbReference type="FunFam" id="3.30.70.270:FF:000020">
    <property type="entry name" value="Transposon Tf2-6 polyprotein-like Protein"/>
    <property type="match status" value="1"/>
</dbReference>
<keyword evidence="6" id="KW-0255">Endonuclease</keyword>
<keyword evidence="5" id="KW-0540">Nuclease</keyword>
<dbReference type="GO" id="GO:0008233">
    <property type="term" value="F:peptidase activity"/>
    <property type="evidence" value="ECO:0007669"/>
    <property type="project" value="UniProtKB-KW"/>
</dbReference>
<dbReference type="InterPro" id="IPR043128">
    <property type="entry name" value="Rev_trsase/Diguanyl_cyclase"/>
</dbReference>
<dbReference type="InterPro" id="IPR012337">
    <property type="entry name" value="RNaseH-like_sf"/>
</dbReference>
<evidence type="ECO:0000256" key="6">
    <source>
        <dbReference type="ARBA" id="ARBA00022759"/>
    </source>
</evidence>